<keyword evidence="10 13" id="KW-0342">GTP-binding</keyword>
<dbReference type="RefSeq" id="WP_015692312.1">
    <property type="nucleotide sequence ID" value="NC_016940.1"/>
</dbReference>
<feature type="transmembrane region" description="Helical" evidence="15">
    <location>
        <begin position="366"/>
        <end position="391"/>
    </location>
</feature>
<feature type="binding site" evidence="13">
    <location>
        <begin position="40"/>
        <end position="44"/>
    </location>
    <ligand>
        <name>GTP</name>
        <dbReference type="ChEBI" id="CHEBI:37565"/>
        <label>1</label>
    </ligand>
</feature>
<protein>
    <recommendedName>
        <fullName evidence="12 15">Ferrous iron transport protein B</fullName>
    </recommendedName>
</protein>
<dbReference type="PANTHER" id="PTHR43185">
    <property type="entry name" value="FERROUS IRON TRANSPORT PROTEIN B"/>
    <property type="match status" value="1"/>
</dbReference>
<name>H6L251_SAPGL</name>
<dbReference type="InterPro" id="IPR011640">
    <property type="entry name" value="Fe2_transport_prot_B_C"/>
</dbReference>
<evidence type="ECO:0000256" key="13">
    <source>
        <dbReference type="PIRSR" id="PIRSR603373-1"/>
    </source>
</evidence>
<keyword evidence="3" id="KW-1003">Cell membrane</keyword>
<dbReference type="InterPro" id="IPR003373">
    <property type="entry name" value="Fe2_transport_prot-B"/>
</dbReference>
<evidence type="ECO:0000256" key="9">
    <source>
        <dbReference type="ARBA" id="ARBA00023065"/>
    </source>
</evidence>
<keyword evidence="7 15" id="KW-1133">Transmembrane helix</keyword>
<evidence type="ECO:0000313" key="18">
    <source>
        <dbReference type="Proteomes" id="UP000007519"/>
    </source>
</evidence>
<comment type="function">
    <text evidence="15">Probable transporter of a GTP-driven Fe(2+) uptake system.</text>
</comment>
<dbReference type="CDD" id="cd01879">
    <property type="entry name" value="FeoB"/>
    <property type="match status" value="1"/>
</dbReference>
<dbReference type="PANTHER" id="PTHR43185:SF1">
    <property type="entry name" value="FE(2+) TRANSPORTER FEOB"/>
    <property type="match status" value="1"/>
</dbReference>
<dbReference type="GO" id="GO:0046872">
    <property type="term" value="F:metal ion binding"/>
    <property type="evidence" value="ECO:0007669"/>
    <property type="project" value="UniProtKB-KW"/>
</dbReference>
<dbReference type="InterPro" id="IPR011642">
    <property type="entry name" value="Gate_dom"/>
</dbReference>
<organism evidence="17 18">
    <name type="scientific">Saprospira grandis (strain Lewin)</name>
    <dbReference type="NCBI Taxonomy" id="984262"/>
    <lineage>
        <taxon>Bacteria</taxon>
        <taxon>Pseudomonadati</taxon>
        <taxon>Bacteroidota</taxon>
        <taxon>Saprospiria</taxon>
        <taxon>Saprospirales</taxon>
        <taxon>Saprospiraceae</taxon>
        <taxon>Saprospira</taxon>
    </lineage>
</organism>
<evidence type="ECO:0000256" key="5">
    <source>
        <dbReference type="ARBA" id="ARBA00022692"/>
    </source>
</evidence>
<keyword evidence="4 15" id="KW-0410">Iron transport</keyword>
<dbReference type="AlphaFoldDB" id="H6L251"/>
<evidence type="ECO:0000256" key="4">
    <source>
        <dbReference type="ARBA" id="ARBA00022496"/>
    </source>
</evidence>
<comment type="subcellular location">
    <subcellularLocation>
        <location evidence="15">Cell inner membrane</location>
        <topology evidence="15">Multi-pass membrane protein</topology>
    </subcellularLocation>
    <subcellularLocation>
        <location evidence="1">Cell membrane</location>
        <topology evidence="1">Multi-pass membrane protein</topology>
    </subcellularLocation>
</comment>
<evidence type="ECO:0000256" key="2">
    <source>
        <dbReference type="ARBA" id="ARBA00022448"/>
    </source>
</evidence>
<dbReference type="eggNOG" id="COG0370">
    <property type="taxonomic scope" value="Bacteria"/>
</dbReference>
<dbReference type="NCBIfam" id="TIGR00437">
    <property type="entry name" value="feoB"/>
    <property type="match status" value="1"/>
</dbReference>
<keyword evidence="8 15" id="KW-0408">Iron</keyword>
<keyword evidence="14" id="KW-0479">Metal-binding</keyword>
<keyword evidence="9" id="KW-0406">Ion transport</keyword>
<reference evidence="17 18" key="1">
    <citation type="journal article" date="2012" name="Stand. Genomic Sci.">
        <title>Complete genome sequencing and analysis of Saprospira grandis str. Lewin, a predatory marine bacterium.</title>
        <authorList>
            <person name="Saw J.H."/>
            <person name="Yuryev A."/>
            <person name="Kanbe M."/>
            <person name="Hou S."/>
            <person name="Young A.G."/>
            <person name="Aizawa S."/>
            <person name="Alam M."/>
        </authorList>
    </citation>
    <scope>NUCLEOTIDE SEQUENCE [LARGE SCALE GENOMIC DNA]</scope>
    <source>
        <strain evidence="17 18">Lewin</strain>
    </source>
</reference>
<dbReference type="Pfam" id="PF07670">
    <property type="entry name" value="Gate"/>
    <property type="match status" value="2"/>
</dbReference>
<comment type="caution">
    <text evidence="15">Lacks conserved residue(s) required for the propagation of feature annotation.</text>
</comment>
<evidence type="ECO:0000256" key="12">
    <source>
        <dbReference type="NCBIfam" id="TIGR00437"/>
    </source>
</evidence>
<dbReference type="GO" id="GO:0005525">
    <property type="term" value="F:GTP binding"/>
    <property type="evidence" value="ECO:0007669"/>
    <property type="project" value="UniProtKB-KW"/>
</dbReference>
<comment type="similarity">
    <text evidence="15">Belongs to the TRAFAC class TrmE-Era-EngA-EngB-Septin-like GTPase superfamily. FeoB GTPase (TC 9.A.8) family.</text>
</comment>
<feature type="binding site" evidence="14">
    <location>
        <position position="26"/>
    </location>
    <ligand>
        <name>Mg(2+)</name>
        <dbReference type="ChEBI" id="CHEBI:18420"/>
        <label>2</label>
    </ligand>
</feature>
<keyword evidence="11 15" id="KW-0472">Membrane</keyword>
<dbReference type="PROSITE" id="PS51711">
    <property type="entry name" value="G_FEOB"/>
    <property type="match status" value="1"/>
</dbReference>
<feature type="binding site" evidence="14">
    <location>
        <position position="29"/>
    </location>
    <ligand>
        <name>Mg(2+)</name>
        <dbReference type="ChEBI" id="CHEBI:18420"/>
        <label>2</label>
    </ligand>
</feature>
<dbReference type="InterPro" id="IPR050860">
    <property type="entry name" value="FeoB_GTPase"/>
</dbReference>
<evidence type="ECO:0000256" key="6">
    <source>
        <dbReference type="ARBA" id="ARBA00022741"/>
    </source>
</evidence>
<dbReference type="Proteomes" id="UP000007519">
    <property type="component" value="Chromosome"/>
</dbReference>
<feature type="binding site" evidence="13">
    <location>
        <begin position="15"/>
        <end position="22"/>
    </location>
    <ligand>
        <name>GTP</name>
        <dbReference type="ChEBI" id="CHEBI:37565"/>
        <label>1</label>
    </ligand>
</feature>
<feature type="transmembrane region" description="Helical" evidence="15">
    <location>
        <begin position="403"/>
        <end position="428"/>
    </location>
</feature>
<feature type="transmembrane region" description="Helical" evidence="15">
    <location>
        <begin position="231"/>
        <end position="252"/>
    </location>
</feature>
<evidence type="ECO:0000256" key="14">
    <source>
        <dbReference type="PIRSR" id="PIRSR603373-2"/>
    </source>
</evidence>
<dbReference type="OrthoDB" id="9809127at2"/>
<evidence type="ECO:0000313" key="17">
    <source>
        <dbReference type="EMBL" id="AFC24689.1"/>
    </source>
</evidence>
<evidence type="ECO:0000256" key="11">
    <source>
        <dbReference type="ARBA" id="ARBA00023136"/>
    </source>
</evidence>
<dbReference type="GO" id="GO:0005886">
    <property type="term" value="C:plasma membrane"/>
    <property type="evidence" value="ECO:0007669"/>
    <property type="project" value="UniProtKB-SubCell"/>
</dbReference>
<dbReference type="InterPro" id="IPR027417">
    <property type="entry name" value="P-loop_NTPase"/>
</dbReference>
<dbReference type="Gene3D" id="3.40.50.300">
    <property type="entry name" value="P-loop containing nucleotide triphosphate hydrolases"/>
    <property type="match status" value="1"/>
</dbReference>
<feature type="binding site" evidence="14">
    <location>
        <position position="30"/>
    </location>
    <ligand>
        <name>Mg(2+)</name>
        <dbReference type="ChEBI" id="CHEBI:18420"/>
        <label>2</label>
    </ligand>
</feature>
<keyword evidence="18" id="KW-1185">Reference proteome</keyword>
<evidence type="ECO:0000256" key="1">
    <source>
        <dbReference type="ARBA" id="ARBA00004651"/>
    </source>
</evidence>
<evidence type="ECO:0000256" key="3">
    <source>
        <dbReference type="ARBA" id="ARBA00022475"/>
    </source>
</evidence>
<dbReference type="SUPFAM" id="SSF52540">
    <property type="entry name" value="P-loop containing nucleoside triphosphate hydrolases"/>
    <property type="match status" value="1"/>
</dbReference>
<keyword evidence="14" id="KW-0460">Magnesium</keyword>
<keyword evidence="5 15" id="KW-0812">Transmembrane</keyword>
<feature type="transmembrane region" description="Helical" evidence="15">
    <location>
        <begin position="330"/>
        <end position="354"/>
    </location>
</feature>
<feature type="transmembrane region" description="Helical" evidence="15">
    <location>
        <begin position="596"/>
        <end position="616"/>
    </location>
</feature>
<dbReference type="InterPro" id="IPR030389">
    <property type="entry name" value="G_FEOB_dom"/>
</dbReference>
<evidence type="ECO:0000256" key="10">
    <source>
        <dbReference type="ARBA" id="ARBA00023134"/>
    </source>
</evidence>
<dbReference type="Pfam" id="PF02421">
    <property type="entry name" value="FeoB_N"/>
    <property type="match status" value="1"/>
</dbReference>
<feature type="transmembrane region" description="Helical" evidence="15">
    <location>
        <begin position="628"/>
        <end position="647"/>
    </location>
</feature>
<evidence type="ECO:0000256" key="15">
    <source>
        <dbReference type="RuleBase" id="RU362098"/>
    </source>
</evidence>
<dbReference type="InterPro" id="IPR006073">
    <property type="entry name" value="GTP-bd"/>
</dbReference>
<evidence type="ECO:0000256" key="8">
    <source>
        <dbReference type="ARBA" id="ARBA00023004"/>
    </source>
</evidence>
<feature type="domain" description="FeoB-type G" evidence="16">
    <location>
        <begin position="8"/>
        <end position="170"/>
    </location>
</feature>
<keyword evidence="6 13" id="KW-0547">Nucleotide-binding</keyword>
<evidence type="ECO:0000256" key="7">
    <source>
        <dbReference type="ARBA" id="ARBA00022989"/>
    </source>
</evidence>
<keyword evidence="2 15" id="KW-0813">Transport</keyword>
<proteinExistence type="inferred from homology"/>
<dbReference type="KEGG" id="sgn:SGRA_1958"/>
<feature type="binding site" evidence="13">
    <location>
        <begin position="121"/>
        <end position="124"/>
    </location>
    <ligand>
        <name>GTP</name>
        <dbReference type="ChEBI" id="CHEBI:37565"/>
        <label>1</label>
    </ligand>
</feature>
<gene>
    <name evidence="17" type="primary">feoB</name>
    <name evidence="17" type="ordered locus">SGRA_1958</name>
</gene>
<dbReference type="GO" id="GO:0015093">
    <property type="term" value="F:ferrous iron transmembrane transporter activity"/>
    <property type="evidence" value="ECO:0007669"/>
    <property type="project" value="UniProtKB-UniRule"/>
</dbReference>
<dbReference type="EMBL" id="CP002831">
    <property type="protein sequence ID" value="AFC24689.1"/>
    <property type="molecule type" value="Genomic_DNA"/>
</dbReference>
<sequence>MDTVANKHLNIALLGPPNVGKTSLFNQLTGLQQKVGNFPGVTVEKKVGKIQLQELNGQLTDLPGLYSLFAKSPDEEVVIKALEEESFDALLLVLDASHLERSLLLAQQALAMGIPVLPLLNMLDQAEGQGFQFDTQELLPLLGQEPLRINARQGLGLDQIPKAIDQLLSQEAPSANAEFLALMKSNDAAAQLKDSQKRLEQIRPQLEKARKKTSTKRSWSHFLDQWTSHPIAGYLIYLTVLFCIFQLIFSLADWPMGLIDEGTGALASFIAELLPPGPINELITEGIIPGIGGVVIFVPQIAILFFALSILEESGYISRVLFLMDNPMRFFGLSGQSVLPLLSGAACAIPAVMAARNISSWRERMATIFVSPMISCAARLPVYVILIALVIPDGSSWGFGWKGLAMLGLYLLGVLGALLTGLALRFILPKKDQNPFVIDLPSYKWPRWQNVFLTAYQKSKSFVLEAGKVILALSILLWILGSYGPTEAMQTAEERAQQMSQNDSELAQNMAAEKLSASYLGHLGHAIEPAIRPLGYDWKIGIGLLASFAAREVFVGTMGTIYSMGSEAEENTLIERMRAERFEDSQKAVYSLPTGISLLVFYVFAMQCMSTLAVVYKETRSWKWPLLQLVYMTGLAYLLAFLSYQLLS</sequence>
<evidence type="ECO:0000259" key="16">
    <source>
        <dbReference type="PROSITE" id="PS51711"/>
    </source>
</evidence>
<accession>H6L251</accession>
<dbReference type="PRINTS" id="PR00326">
    <property type="entry name" value="GTP1OBG"/>
</dbReference>
<dbReference type="HOGENOM" id="CLU_013350_3_2_10"/>
<feature type="transmembrane region" description="Helical" evidence="15">
    <location>
        <begin position="287"/>
        <end position="310"/>
    </location>
</feature>
<dbReference type="STRING" id="984262.SGRA_1958"/>
<dbReference type="Pfam" id="PF07664">
    <property type="entry name" value="FeoB_C"/>
    <property type="match status" value="1"/>
</dbReference>
<feature type="binding site" evidence="13">
    <location>
        <begin position="61"/>
        <end position="64"/>
    </location>
    <ligand>
        <name>GTP</name>
        <dbReference type="ChEBI" id="CHEBI:37565"/>
        <label>1</label>
    </ligand>
</feature>